<evidence type="ECO:0000256" key="2">
    <source>
        <dbReference type="ARBA" id="ARBA00059092"/>
    </source>
</evidence>
<dbReference type="EMBL" id="CP011311">
    <property type="protein sequence ID" value="AKE40242.1"/>
    <property type="molecule type" value="Genomic_DNA"/>
</dbReference>
<dbReference type="RefSeq" id="WP_035106122.1">
    <property type="nucleotide sequence ID" value="NZ_CP011311.1"/>
</dbReference>
<protein>
    <submittedName>
        <fullName evidence="3">ATPase involved in chromosome partitioning</fullName>
    </submittedName>
</protein>
<name>A0A0F6QXW7_9CORY</name>
<sequence>MTNPRLITIANQKGGVGKTTSAVNLAAALADTGKKVLVIDLDPQGNASTAVGAVHTSGTDSSYEVLLGDRTAEQAMQACPSTPQLYCIPATIDLAGAEVEMVSLVRREFRLYDALHNGFLEEHGFDYVFIDCPPSLGLLTINAFTCAEEVIIPIQCEYYALEGVGQLLGNITMIREHLNEDLHISAVLLTMYDARTKLAEQVAAEVREQFGAVVLGNVIPRSIRVSEAPGYGKTVIEYDPSSTGARAYAAAGRELDRRGDYTPHPSTGAIGVSPEIYAELEGQG</sequence>
<dbReference type="OrthoDB" id="9815116at2"/>
<dbReference type="HOGENOM" id="CLU_037612_8_0_11"/>
<reference evidence="3 4" key="1">
    <citation type="journal article" date="2015" name="Genome Announc.">
        <title>Complete Genome Sequence of Corynebacterium camporealensis DSM 44610, Isolated from the Milk of a Manchega Sheep with Subclinical Mastitis.</title>
        <authorList>
            <person name="Ruckert C."/>
            <person name="Albersmeier A."/>
            <person name="Winkler A."/>
            <person name="Tauch A."/>
        </authorList>
    </citation>
    <scope>NUCLEOTIDE SEQUENCE [LARGE SCALE GENOMIC DNA]</scope>
    <source>
        <strain evidence="3 4">DSM 44610</strain>
    </source>
</reference>
<comment type="similarity">
    <text evidence="1">Belongs to the ParA family.</text>
</comment>
<dbReference type="Pfam" id="PF13614">
    <property type="entry name" value="AAA_31"/>
    <property type="match status" value="1"/>
</dbReference>
<dbReference type="InterPro" id="IPR027417">
    <property type="entry name" value="P-loop_NTPase"/>
</dbReference>
<dbReference type="PATRIC" id="fig|161896.4.peg.2257"/>
<dbReference type="InterPro" id="IPR025669">
    <property type="entry name" value="AAA_dom"/>
</dbReference>
<dbReference type="CDD" id="cd02042">
    <property type="entry name" value="ParAB_family"/>
    <property type="match status" value="1"/>
</dbReference>
<evidence type="ECO:0000256" key="1">
    <source>
        <dbReference type="ARBA" id="ARBA00006976"/>
    </source>
</evidence>
<dbReference type="InterPro" id="IPR050678">
    <property type="entry name" value="DNA_Partitioning_ATPase"/>
</dbReference>
<dbReference type="Proteomes" id="UP000033566">
    <property type="component" value="Chromosome"/>
</dbReference>
<evidence type="ECO:0000313" key="4">
    <source>
        <dbReference type="Proteomes" id="UP000033566"/>
    </source>
</evidence>
<dbReference type="KEGG" id="ccj:UL81_11565"/>
<dbReference type="PANTHER" id="PTHR13696">
    <property type="entry name" value="P-LOOP CONTAINING NUCLEOSIDE TRIPHOSPHATE HYDROLASE"/>
    <property type="match status" value="1"/>
</dbReference>
<dbReference type="PANTHER" id="PTHR13696:SF52">
    <property type="entry name" value="PARA FAMILY PROTEIN CT_582"/>
    <property type="match status" value="1"/>
</dbReference>
<dbReference type="AlphaFoldDB" id="A0A0F6QXW7"/>
<proteinExistence type="inferred from homology"/>
<evidence type="ECO:0000313" key="3">
    <source>
        <dbReference type="EMBL" id="AKE40242.1"/>
    </source>
</evidence>
<organism evidence="3 4">
    <name type="scientific">Corynebacterium camporealensis</name>
    <dbReference type="NCBI Taxonomy" id="161896"/>
    <lineage>
        <taxon>Bacteria</taxon>
        <taxon>Bacillati</taxon>
        <taxon>Actinomycetota</taxon>
        <taxon>Actinomycetes</taxon>
        <taxon>Mycobacteriales</taxon>
        <taxon>Corynebacteriaceae</taxon>
        <taxon>Corynebacterium</taxon>
    </lineage>
</organism>
<dbReference type="SUPFAM" id="SSF52540">
    <property type="entry name" value="P-loop containing nucleoside triphosphate hydrolases"/>
    <property type="match status" value="1"/>
</dbReference>
<dbReference type="Gene3D" id="3.40.50.300">
    <property type="entry name" value="P-loop containing nucleotide triphosphate hydrolases"/>
    <property type="match status" value="1"/>
</dbReference>
<accession>A0A0F6QXW7</accession>
<keyword evidence="4" id="KW-1185">Reference proteome</keyword>
<gene>
    <name evidence="3" type="primary">soj</name>
    <name evidence="3" type="ORF">UL81_11565</name>
</gene>
<dbReference type="STRING" id="161896.UL81_11565"/>
<dbReference type="FunFam" id="3.40.50.300:FF:000285">
    <property type="entry name" value="Sporulation initiation inhibitor Soj"/>
    <property type="match status" value="1"/>
</dbReference>
<comment type="function">
    <text evidence="2">May play a role in septum formation.</text>
</comment>